<dbReference type="GO" id="GO:0042171">
    <property type="term" value="F:lysophosphatidic acid acyltransferase activity"/>
    <property type="evidence" value="ECO:0007669"/>
    <property type="project" value="TreeGrafter"/>
</dbReference>
<dbReference type="Gene3D" id="3.40.50.1820">
    <property type="entry name" value="alpha/beta hydrolase"/>
    <property type="match status" value="1"/>
</dbReference>
<dbReference type="KEGG" id="hazt:108665328"/>
<gene>
    <name evidence="5 6" type="primary">LOC108665328</name>
</gene>
<dbReference type="OMA" id="KCHASEW"/>
<dbReference type="GO" id="GO:0055088">
    <property type="term" value="P:lipid homeostasis"/>
    <property type="evidence" value="ECO:0007669"/>
    <property type="project" value="TreeGrafter"/>
</dbReference>
<evidence type="ECO:0000256" key="1">
    <source>
        <dbReference type="ARBA" id="ARBA00038097"/>
    </source>
</evidence>
<protein>
    <submittedName>
        <fullName evidence="5">(Lyso)-N-acylphosphatidylethanolamine lipase isoform X1</fullName>
    </submittedName>
    <submittedName>
        <fullName evidence="6">(Lyso)-N-acylphosphatidylethanolamine lipase isoform X2</fullName>
    </submittedName>
</protein>
<dbReference type="RefSeq" id="XP_018007564.1">
    <property type="nucleotide sequence ID" value="XM_018152075.2"/>
</dbReference>
<keyword evidence="4" id="KW-1185">Reference proteome</keyword>
<sequence length="503" mass="57144">MLSKQINYILSFMRSVWCCTSEGALRDAARRMLEGVKSLEPEMYVNIGPVVDKEEGDRVFTLRANVSSPRMPVVLVHGFGCGSSFWCNNIDALAEDRPVYAMDLVGFGRSSRAADFDEDPLKAEQQYVETIELWRQAMGLERFYLCGHSFGGYLCTLYAMKYPNRVEHLVLAEPWGFPVRPPGYRPKLWVQPIDWGADYTLAFSCIRYPGLFAYLYLLLFPPFMYKNFVNMKNAKLKLTSYFYHANTQYPSGERAFFNMMAGLAWALNPILPRLGGLRKEVPITIIYGEDTWEWTSAGTEVKELRSDSYVNIHTMKGAGHALNSDDPHQFNSILTKLLSNIDSADIPRNPLTGSKPHVEEFKTSGLVSSNREKRTKPNSCLKHSHETNPIKENSCTNSTHIISSKIINGYYTDNHTDEYFSSEEGSECHESSEIGMDSSISEVYFDTLEYPEVEGASEKLSVMRYMPTKNRTKLLNTSDEIMSQTEVLDSVLRQCELLKLSVN</sequence>
<dbReference type="GO" id="GO:0005739">
    <property type="term" value="C:mitochondrion"/>
    <property type="evidence" value="ECO:0007669"/>
    <property type="project" value="TreeGrafter"/>
</dbReference>
<evidence type="ECO:0000256" key="2">
    <source>
        <dbReference type="SAM" id="MobiDB-lite"/>
    </source>
</evidence>
<dbReference type="OrthoDB" id="7457040at2759"/>
<name>A0A8B7N2W6_HYAAZ</name>
<evidence type="ECO:0000313" key="4">
    <source>
        <dbReference type="Proteomes" id="UP000694843"/>
    </source>
</evidence>
<dbReference type="GO" id="GO:0006654">
    <property type="term" value="P:phosphatidic acid biosynthetic process"/>
    <property type="evidence" value="ECO:0007669"/>
    <property type="project" value="TreeGrafter"/>
</dbReference>
<dbReference type="GO" id="GO:0052689">
    <property type="term" value="F:carboxylic ester hydrolase activity"/>
    <property type="evidence" value="ECO:0007669"/>
    <property type="project" value="TreeGrafter"/>
</dbReference>
<dbReference type="PANTHER" id="PTHR42886">
    <property type="entry name" value="RE40534P-RELATED"/>
    <property type="match status" value="1"/>
</dbReference>
<dbReference type="AlphaFoldDB" id="A0A8B7N2W6"/>
<accession>A0A8B7N2W6</accession>
<evidence type="ECO:0000313" key="5">
    <source>
        <dbReference type="RefSeq" id="XP_018007563.1"/>
    </source>
</evidence>
<dbReference type="InterPro" id="IPR000073">
    <property type="entry name" value="AB_hydrolase_1"/>
</dbReference>
<dbReference type="PRINTS" id="PR00111">
    <property type="entry name" value="ABHYDROLASE"/>
</dbReference>
<comment type="similarity">
    <text evidence="1">Belongs to the peptidase S33 family. ABHD4/ABHD5 subfamily.</text>
</comment>
<feature type="domain" description="AB hydrolase-1" evidence="3">
    <location>
        <begin position="72"/>
        <end position="178"/>
    </location>
</feature>
<dbReference type="GO" id="GO:0005811">
    <property type="term" value="C:lipid droplet"/>
    <property type="evidence" value="ECO:0007669"/>
    <property type="project" value="TreeGrafter"/>
</dbReference>
<dbReference type="InterPro" id="IPR029058">
    <property type="entry name" value="AB_hydrolase_fold"/>
</dbReference>
<dbReference type="PANTHER" id="PTHR42886:SF29">
    <property type="entry name" value="PUMMELIG, ISOFORM A"/>
    <property type="match status" value="1"/>
</dbReference>
<dbReference type="RefSeq" id="XP_018007563.1">
    <property type="nucleotide sequence ID" value="XM_018152074.2"/>
</dbReference>
<dbReference type="SUPFAM" id="SSF53474">
    <property type="entry name" value="alpha/beta-Hydrolases"/>
    <property type="match status" value="1"/>
</dbReference>
<dbReference type="GeneID" id="108665328"/>
<evidence type="ECO:0000313" key="6">
    <source>
        <dbReference type="RefSeq" id="XP_018007564.1"/>
    </source>
</evidence>
<feature type="region of interest" description="Disordered" evidence="2">
    <location>
        <begin position="348"/>
        <end position="387"/>
    </location>
</feature>
<reference evidence="5 6" key="1">
    <citation type="submission" date="2025-04" db="UniProtKB">
        <authorList>
            <consortium name="RefSeq"/>
        </authorList>
    </citation>
    <scope>IDENTIFICATION</scope>
    <source>
        <tissue evidence="5 6">Whole organism</tissue>
    </source>
</reference>
<dbReference type="Pfam" id="PF00561">
    <property type="entry name" value="Abhydrolase_1"/>
    <property type="match status" value="1"/>
</dbReference>
<dbReference type="Proteomes" id="UP000694843">
    <property type="component" value="Unplaced"/>
</dbReference>
<proteinExistence type="inferred from homology"/>
<evidence type="ECO:0000259" key="3">
    <source>
        <dbReference type="Pfam" id="PF00561"/>
    </source>
</evidence>
<organism evidence="4 6">
    <name type="scientific">Hyalella azteca</name>
    <name type="common">Amphipod</name>
    <dbReference type="NCBI Taxonomy" id="294128"/>
    <lineage>
        <taxon>Eukaryota</taxon>
        <taxon>Metazoa</taxon>
        <taxon>Ecdysozoa</taxon>
        <taxon>Arthropoda</taxon>
        <taxon>Crustacea</taxon>
        <taxon>Multicrustacea</taxon>
        <taxon>Malacostraca</taxon>
        <taxon>Eumalacostraca</taxon>
        <taxon>Peracarida</taxon>
        <taxon>Amphipoda</taxon>
        <taxon>Senticaudata</taxon>
        <taxon>Talitrida</taxon>
        <taxon>Talitroidea</taxon>
        <taxon>Hyalellidae</taxon>
        <taxon>Hyalella</taxon>
    </lineage>
</organism>